<keyword evidence="2" id="KW-0813">Transport</keyword>
<dbReference type="GO" id="GO:0016020">
    <property type="term" value="C:membrane"/>
    <property type="evidence" value="ECO:0007669"/>
    <property type="project" value="UniProtKB-SubCell"/>
</dbReference>
<feature type="transmembrane region" description="Helical" evidence="7">
    <location>
        <begin position="482"/>
        <end position="503"/>
    </location>
</feature>
<feature type="compositionally biased region" description="Polar residues" evidence="6">
    <location>
        <begin position="1"/>
        <end position="14"/>
    </location>
</feature>
<evidence type="ECO:0000256" key="7">
    <source>
        <dbReference type="SAM" id="Phobius"/>
    </source>
</evidence>
<reference evidence="8" key="1">
    <citation type="journal article" date="2023" name="Mol. Phylogenet. Evol.">
        <title>Genome-scale phylogeny and comparative genomics of the fungal order Sordariales.</title>
        <authorList>
            <person name="Hensen N."/>
            <person name="Bonometti L."/>
            <person name="Westerberg I."/>
            <person name="Brannstrom I.O."/>
            <person name="Guillou S."/>
            <person name="Cros-Aarteil S."/>
            <person name="Calhoun S."/>
            <person name="Haridas S."/>
            <person name="Kuo A."/>
            <person name="Mondo S."/>
            <person name="Pangilinan J."/>
            <person name="Riley R."/>
            <person name="LaButti K."/>
            <person name="Andreopoulos B."/>
            <person name="Lipzen A."/>
            <person name="Chen C."/>
            <person name="Yan M."/>
            <person name="Daum C."/>
            <person name="Ng V."/>
            <person name="Clum A."/>
            <person name="Steindorff A."/>
            <person name="Ohm R.A."/>
            <person name="Martin F."/>
            <person name="Silar P."/>
            <person name="Natvig D.O."/>
            <person name="Lalanne C."/>
            <person name="Gautier V."/>
            <person name="Ament-Velasquez S.L."/>
            <person name="Kruys A."/>
            <person name="Hutchinson M.I."/>
            <person name="Powell A.J."/>
            <person name="Barry K."/>
            <person name="Miller A.N."/>
            <person name="Grigoriev I.V."/>
            <person name="Debuchy R."/>
            <person name="Gladieux P."/>
            <person name="Hiltunen Thoren M."/>
            <person name="Johannesson H."/>
        </authorList>
    </citation>
    <scope>NUCLEOTIDE SEQUENCE</scope>
    <source>
        <strain evidence="8">PSN293</strain>
    </source>
</reference>
<feature type="transmembrane region" description="Helical" evidence="7">
    <location>
        <begin position="334"/>
        <end position="359"/>
    </location>
</feature>
<feature type="transmembrane region" description="Helical" evidence="7">
    <location>
        <begin position="44"/>
        <end position="67"/>
    </location>
</feature>
<comment type="subcellular location">
    <subcellularLocation>
        <location evidence="1">Membrane</location>
        <topology evidence="1">Multi-pass membrane protein</topology>
    </subcellularLocation>
</comment>
<dbReference type="GO" id="GO:0022857">
    <property type="term" value="F:transmembrane transporter activity"/>
    <property type="evidence" value="ECO:0007669"/>
    <property type="project" value="InterPro"/>
</dbReference>
<protein>
    <submittedName>
        <fullName evidence="8">Choline transport protein</fullName>
    </submittedName>
</protein>
<feature type="transmembrane region" description="Helical" evidence="7">
    <location>
        <begin position="240"/>
        <end position="263"/>
    </location>
</feature>
<dbReference type="PANTHER" id="PTHR45649">
    <property type="entry name" value="AMINO-ACID PERMEASE BAT1"/>
    <property type="match status" value="1"/>
</dbReference>
<evidence type="ECO:0000256" key="6">
    <source>
        <dbReference type="SAM" id="MobiDB-lite"/>
    </source>
</evidence>
<keyword evidence="5 7" id="KW-0472">Membrane</keyword>
<proteinExistence type="predicted"/>
<dbReference type="Pfam" id="PF13520">
    <property type="entry name" value="AA_permease_2"/>
    <property type="match status" value="1"/>
</dbReference>
<feature type="region of interest" description="Disordered" evidence="6">
    <location>
        <begin position="1"/>
        <end position="23"/>
    </location>
</feature>
<dbReference type="AlphaFoldDB" id="A0AAN6XVZ8"/>
<dbReference type="PIRSF" id="PIRSF006060">
    <property type="entry name" value="AA_transporter"/>
    <property type="match status" value="1"/>
</dbReference>
<feature type="transmembrane region" description="Helical" evidence="7">
    <location>
        <begin position="173"/>
        <end position="193"/>
    </location>
</feature>
<dbReference type="Gene3D" id="1.20.1740.10">
    <property type="entry name" value="Amino acid/polyamine transporter I"/>
    <property type="match status" value="1"/>
</dbReference>
<evidence type="ECO:0000256" key="4">
    <source>
        <dbReference type="ARBA" id="ARBA00022989"/>
    </source>
</evidence>
<feature type="transmembrane region" description="Helical" evidence="7">
    <location>
        <begin position="200"/>
        <end position="220"/>
    </location>
</feature>
<name>A0AAN6XVZ8_9PEZI</name>
<dbReference type="PANTHER" id="PTHR45649:SF1">
    <property type="entry name" value="TRANSPORTER, PUTATIVE (EUROFUNG)-RELATED"/>
    <property type="match status" value="1"/>
</dbReference>
<keyword evidence="9" id="KW-1185">Reference proteome</keyword>
<feature type="transmembrane region" description="Helical" evidence="7">
    <location>
        <begin position="275"/>
        <end position="300"/>
    </location>
</feature>
<keyword evidence="4 7" id="KW-1133">Transmembrane helix</keyword>
<comment type="caution">
    <text evidence="8">The sequence shown here is derived from an EMBL/GenBank/DDBJ whole genome shotgun (WGS) entry which is preliminary data.</text>
</comment>
<feature type="transmembrane region" description="Helical" evidence="7">
    <location>
        <begin position="515"/>
        <end position="534"/>
    </location>
</feature>
<organism evidence="8 9">
    <name type="scientific">Rhypophila decipiens</name>
    <dbReference type="NCBI Taxonomy" id="261697"/>
    <lineage>
        <taxon>Eukaryota</taxon>
        <taxon>Fungi</taxon>
        <taxon>Dikarya</taxon>
        <taxon>Ascomycota</taxon>
        <taxon>Pezizomycotina</taxon>
        <taxon>Sordariomycetes</taxon>
        <taxon>Sordariomycetidae</taxon>
        <taxon>Sordariales</taxon>
        <taxon>Naviculisporaceae</taxon>
        <taxon>Rhypophila</taxon>
    </lineage>
</organism>
<dbReference type="EMBL" id="MU858267">
    <property type="protein sequence ID" value="KAK4207919.1"/>
    <property type="molecule type" value="Genomic_DNA"/>
</dbReference>
<evidence type="ECO:0000256" key="2">
    <source>
        <dbReference type="ARBA" id="ARBA00022448"/>
    </source>
</evidence>
<dbReference type="Proteomes" id="UP001301769">
    <property type="component" value="Unassembled WGS sequence"/>
</dbReference>
<accession>A0AAN6XVZ8</accession>
<feature type="transmembrane region" description="Helical" evidence="7">
    <location>
        <begin position="380"/>
        <end position="402"/>
    </location>
</feature>
<keyword evidence="3 7" id="KW-0812">Transmembrane</keyword>
<evidence type="ECO:0000256" key="5">
    <source>
        <dbReference type="ARBA" id="ARBA00023136"/>
    </source>
</evidence>
<evidence type="ECO:0000256" key="1">
    <source>
        <dbReference type="ARBA" id="ARBA00004141"/>
    </source>
</evidence>
<feature type="transmembrane region" description="Helical" evidence="7">
    <location>
        <begin position="79"/>
        <end position="104"/>
    </location>
</feature>
<evidence type="ECO:0000256" key="3">
    <source>
        <dbReference type="ARBA" id="ARBA00022692"/>
    </source>
</evidence>
<reference evidence="8" key="2">
    <citation type="submission" date="2023-05" db="EMBL/GenBank/DDBJ databases">
        <authorList>
            <consortium name="Lawrence Berkeley National Laboratory"/>
            <person name="Steindorff A."/>
            <person name="Hensen N."/>
            <person name="Bonometti L."/>
            <person name="Westerberg I."/>
            <person name="Brannstrom I.O."/>
            <person name="Guillou S."/>
            <person name="Cros-Aarteil S."/>
            <person name="Calhoun S."/>
            <person name="Haridas S."/>
            <person name="Kuo A."/>
            <person name="Mondo S."/>
            <person name="Pangilinan J."/>
            <person name="Riley R."/>
            <person name="Labutti K."/>
            <person name="Andreopoulos B."/>
            <person name="Lipzen A."/>
            <person name="Chen C."/>
            <person name="Yanf M."/>
            <person name="Daum C."/>
            <person name="Ng V."/>
            <person name="Clum A."/>
            <person name="Ohm R."/>
            <person name="Martin F."/>
            <person name="Silar P."/>
            <person name="Natvig D."/>
            <person name="Lalanne C."/>
            <person name="Gautier V."/>
            <person name="Ament-Velasquez S.L."/>
            <person name="Kruys A."/>
            <person name="Hutchinson M.I."/>
            <person name="Powell A.J."/>
            <person name="Barry K."/>
            <person name="Miller A.N."/>
            <person name="Grigoriev I.V."/>
            <person name="Debuchy R."/>
            <person name="Gladieux P."/>
            <person name="Thoren M.H."/>
            <person name="Johannesson H."/>
        </authorList>
    </citation>
    <scope>NUCLEOTIDE SEQUENCE</scope>
    <source>
        <strain evidence="8">PSN293</strain>
    </source>
</reference>
<evidence type="ECO:0000313" key="9">
    <source>
        <dbReference type="Proteomes" id="UP001301769"/>
    </source>
</evidence>
<feature type="transmembrane region" description="Helical" evidence="7">
    <location>
        <begin position="408"/>
        <end position="432"/>
    </location>
</feature>
<gene>
    <name evidence="8" type="ORF">QBC37DRAFT_354479</name>
</gene>
<feature type="transmembrane region" description="Helical" evidence="7">
    <location>
        <begin position="125"/>
        <end position="153"/>
    </location>
</feature>
<sequence length="560" mass="61485">MGGILQQSSVQSFTAKGPKSTGRWKRDEVNMHYLGKKQVLKRRFGVISTLGLSTTLMLTWEGVLVYFGFGLENGGSAGLVTSFVLSWVCFLATMAPLAELASMAPTSSGQYHWAYMLAPKSSRKLLSYLTGWLSVAVWQSIVAMGGILCATLIEDLLVLTYPDNYSVQGWHGTLLIWATVASALFVNSVLGVWLPQIEGFILYLHVLGFFAIIIPLLHLADRVEAVDVFTRWNNDGGWPNMGVAFLVGIVTNIGPFIGADGAVHLAEETQNASVVIPWNIMVTILVNGLFGFGMLIAALFCMGDLQSAMQSGLNYPFVAIFFTSTKQSASGTCLMVSIVLVLSFFATFGQFAGASRQLWAFARDKGPPFSGWLVLVNPRSYLPLNAIWTTCLVSILLGLINIGSDKALHSVLSFTVSSWEAASAIPLALLLWNRLTGRIQPYDEDKVVAGATGTWWVVDDDNAASSPQPPLIWGPWRIPEPLGTIVNIIGLCWISIAFFFSFWPNAAQVLPKSMNWSVLMTGFWFLFGLVYYWAHGRKYYHGPIIERPDNLQRVAGLAYM</sequence>
<evidence type="ECO:0000313" key="8">
    <source>
        <dbReference type="EMBL" id="KAK4207919.1"/>
    </source>
</evidence>
<dbReference type="InterPro" id="IPR002293">
    <property type="entry name" value="AA/rel_permease1"/>
</dbReference>